<accession>A0A914BYA8</accession>
<evidence type="ECO:0000313" key="1">
    <source>
        <dbReference type="Proteomes" id="UP000887540"/>
    </source>
</evidence>
<evidence type="ECO:0000313" key="2">
    <source>
        <dbReference type="WBParaSite" id="ACRNAN_Path_1279.g4999.t3"/>
    </source>
</evidence>
<dbReference type="InterPro" id="IPR050357">
    <property type="entry name" value="Arrestin_domain-protein"/>
</dbReference>
<dbReference type="PANTHER" id="PTHR11188:SF17">
    <property type="entry name" value="FI21816P1"/>
    <property type="match status" value="1"/>
</dbReference>
<dbReference type="GO" id="GO:0015031">
    <property type="term" value="P:protein transport"/>
    <property type="evidence" value="ECO:0007669"/>
    <property type="project" value="TreeGrafter"/>
</dbReference>
<dbReference type="PANTHER" id="PTHR11188">
    <property type="entry name" value="ARRESTIN DOMAIN CONTAINING PROTEIN"/>
    <property type="match status" value="1"/>
</dbReference>
<dbReference type="AlphaFoldDB" id="A0A914BYA8"/>
<reference evidence="2" key="1">
    <citation type="submission" date="2022-11" db="UniProtKB">
        <authorList>
            <consortium name="WormBaseParasite"/>
        </authorList>
    </citation>
    <scope>IDENTIFICATION</scope>
</reference>
<proteinExistence type="predicted"/>
<dbReference type="Gene3D" id="2.60.40.640">
    <property type="match status" value="1"/>
</dbReference>
<dbReference type="WBParaSite" id="ACRNAN_Path_1279.g4999.t3">
    <property type="protein sequence ID" value="ACRNAN_Path_1279.g4999.t3"/>
    <property type="gene ID" value="ACRNAN_Path_1279.g4999"/>
</dbReference>
<name>A0A914BYA8_9BILA</name>
<organism evidence="1 2">
    <name type="scientific">Acrobeloides nanus</name>
    <dbReference type="NCBI Taxonomy" id="290746"/>
    <lineage>
        <taxon>Eukaryota</taxon>
        <taxon>Metazoa</taxon>
        <taxon>Ecdysozoa</taxon>
        <taxon>Nematoda</taxon>
        <taxon>Chromadorea</taxon>
        <taxon>Rhabditida</taxon>
        <taxon>Tylenchina</taxon>
        <taxon>Cephalobomorpha</taxon>
        <taxon>Cephaloboidea</taxon>
        <taxon>Cephalobidae</taxon>
        <taxon>Acrobeloides</taxon>
    </lineage>
</organism>
<protein>
    <submittedName>
        <fullName evidence="2">Arrestin C-terminal-like domain-containing protein</fullName>
    </submittedName>
</protein>
<sequence>MLSSQMNSLSVNVELTKAIYAPGDLVEGCINFNITHKLTCEFITARLIGVLRTKFTVGETVAYTPLSPRNPPRIFYRHEKVLIDRVYEVLRTNEVEAKRNSLDSLQLEAFCANLPFPINENQSDVRGVDEGKHQFPIRFFLPEFGLITSFSNPSSPTVVKARDISVNLTLTKNEFLPTEPFLCKISIANNWKHALKYLYLNIVQRIVSSGHLENFKDVKEEKVKEIEFNGVGFPESISKIEAGSNVTFSPPPYYIPALVPNINAYGLFLVEYYAQLKIGRSKSGILCSMRTPIKIGTHHENEAMRNTTEYTTPIKIGTHHENEPMRNTTEYTVCSREELSRSFHESPGNTNSFHGVDLLA</sequence>
<dbReference type="GO" id="GO:0005737">
    <property type="term" value="C:cytoplasm"/>
    <property type="evidence" value="ECO:0007669"/>
    <property type="project" value="TreeGrafter"/>
</dbReference>
<dbReference type="InterPro" id="IPR014752">
    <property type="entry name" value="Arrestin-like_C"/>
</dbReference>
<keyword evidence="1" id="KW-1185">Reference proteome</keyword>
<dbReference type="Proteomes" id="UP000887540">
    <property type="component" value="Unplaced"/>
</dbReference>